<organism evidence="2 3">
    <name type="scientific">Macrostomum lignano</name>
    <dbReference type="NCBI Taxonomy" id="282301"/>
    <lineage>
        <taxon>Eukaryota</taxon>
        <taxon>Metazoa</taxon>
        <taxon>Spiralia</taxon>
        <taxon>Lophotrochozoa</taxon>
        <taxon>Platyhelminthes</taxon>
        <taxon>Rhabditophora</taxon>
        <taxon>Macrostomorpha</taxon>
        <taxon>Macrostomida</taxon>
        <taxon>Macrostomidae</taxon>
        <taxon>Macrostomum</taxon>
    </lineage>
</organism>
<evidence type="ECO:0000256" key="1">
    <source>
        <dbReference type="SAM" id="SignalP"/>
    </source>
</evidence>
<proteinExistence type="predicted"/>
<dbReference type="Proteomes" id="UP000095280">
    <property type="component" value="Unplaced"/>
</dbReference>
<accession>A0A1I8HFJ6</accession>
<name>A0A1I8HFJ6_9PLAT</name>
<evidence type="ECO:0000313" key="2">
    <source>
        <dbReference type="Proteomes" id="UP000095280"/>
    </source>
</evidence>
<dbReference type="WBParaSite" id="maker-uti_cns_0005942-snap-gene-0.2-mRNA-1">
    <property type="protein sequence ID" value="maker-uti_cns_0005942-snap-gene-0.2-mRNA-1"/>
    <property type="gene ID" value="maker-uti_cns_0005942-snap-gene-0.2"/>
</dbReference>
<evidence type="ECO:0000313" key="3">
    <source>
        <dbReference type="WBParaSite" id="maker-uti_cns_0005942-snap-gene-0.2-mRNA-1"/>
    </source>
</evidence>
<keyword evidence="2" id="KW-1185">Reference proteome</keyword>
<sequence length="83" mass="9431">MMQSVNANRLCFLLAWLLLASGEFLFTDALSCLQSNDLFKLSELNNVIAGKMAPKKCSTFHFNEDMLCCLLYDKNIWPATCME</sequence>
<keyword evidence="1" id="KW-0732">Signal</keyword>
<protein>
    <submittedName>
        <fullName evidence="3">Secreted protein</fullName>
    </submittedName>
</protein>
<feature type="chain" id="PRO_5009320146" evidence="1">
    <location>
        <begin position="23"/>
        <end position="83"/>
    </location>
</feature>
<reference evidence="3" key="1">
    <citation type="submission" date="2016-11" db="UniProtKB">
        <authorList>
            <consortium name="WormBaseParasite"/>
        </authorList>
    </citation>
    <scope>IDENTIFICATION</scope>
</reference>
<dbReference type="AlphaFoldDB" id="A0A1I8HFJ6"/>
<feature type="signal peptide" evidence="1">
    <location>
        <begin position="1"/>
        <end position="22"/>
    </location>
</feature>